<accession>A0AAV3P4Y2</accession>
<keyword evidence="3" id="KW-0804">Transcription</keyword>
<dbReference type="GO" id="GO:0005634">
    <property type="term" value="C:nucleus"/>
    <property type="evidence" value="ECO:0007669"/>
    <property type="project" value="UniProtKB-SubCell"/>
</dbReference>
<dbReference type="InterPro" id="IPR036638">
    <property type="entry name" value="HLH_DNA-bd_sf"/>
</dbReference>
<evidence type="ECO:0000313" key="6">
    <source>
        <dbReference type="EMBL" id="GAA0146177.1"/>
    </source>
</evidence>
<dbReference type="Proteomes" id="UP001454036">
    <property type="component" value="Unassembled WGS sequence"/>
</dbReference>
<evidence type="ECO:0000313" key="7">
    <source>
        <dbReference type="Proteomes" id="UP001454036"/>
    </source>
</evidence>
<dbReference type="PROSITE" id="PS50888">
    <property type="entry name" value="BHLH"/>
    <property type="match status" value="1"/>
</dbReference>
<feature type="domain" description="BHLH" evidence="5">
    <location>
        <begin position="57"/>
        <end position="106"/>
    </location>
</feature>
<proteinExistence type="predicted"/>
<gene>
    <name evidence="6" type="ORF">LIER_06192</name>
</gene>
<protein>
    <recommendedName>
        <fullName evidence="5">BHLH domain-containing protein</fullName>
    </recommendedName>
</protein>
<keyword evidence="4" id="KW-0539">Nucleus</keyword>
<evidence type="ECO:0000256" key="1">
    <source>
        <dbReference type="ARBA" id="ARBA00004123"/>
    </source>
</evidence>
<dbReference type="SUPFAM" id="SSF47459">
    <property type="entry name" value="HLH, helix-loop-helix DNA-binding domain"/>
    <property type="match status" value="1"/>
</dbReference>
<dbReference type="EMBL" id="BAABME010000889">
    <property type="protein sequence ID" value="GAA0146177.1"/>
    <property type="molecule type" value="Genomic_DNA"/>
</dbReference>
<comment type="subcellular location">
    <subcellularLocation>
        <location evidence="1">Nucleus</location>
    </subcellularLocation>
</comment>
<name>A0AAV3P4Y2_LITER</name>
<dbReference type="InterPro" id="IPR011598">
    <property type="entry name" value="bHLH_dom"/>
</dbReference>
<dbReference type="PANTHER" id="PTHR33124">
    <property type="entry name" value="TRANSCRIPTION FACTOR IBH1-LIKE 1"/>
    <property type="match status" value="1"/>
</dbReference>
<dbReference type="GO" id="GO:0046983">
    <property type="term" value="F:protein dimerization activity"/>
    <property type="evidence" value="ECO:0007669"/>
    <property type="project" value="InterPro"/>
</dbReference>
<keyword evidence="2" id="KW-0805">Transcription regulation</keyword>
<evidence type="ECO:0000259" key="5">
    <source>
        <dbReference type="PROSITE" id="PS50888"/>
    </source>
</evidence>
<reference evidence="6 7" key="1">
    <citation type="submission" date="2024-01" db="EMBL/GenBank/DDBJ databases">
        <title>The complete chloroplast genome sequence of Lithospermum erythrorhizon: insights into the phylogenetic relationship among Boraginaceae species and the maternal lineages of purple gromwells.</title>
        <authorList>
            <person name="Okada T."/>
            <person name="Watanabe K."/>
        </authorList>
    </citation>
    <scope>NUCLEOTIDE SEQUENCE [LARGE SCALE GENOMIC DNA]</scope>
</reference>
<dbReference type="InterPro" id="IPR044660">
    <property type="entry name" value="IBH1-like"/>
</dbReference>
<keyword evidence="7" id="KW-1185">Reference proteome</keyword>
<evidence type="ECO:0000256" key="4">
    <source>
        <dbReference type="ARBA" id="ARBA00023242"/>
    </source>
</evidence>
<evidence type="ECO:0000256" key="3">
    <source>
        <dbReference type="ARBA" id="ARBA00023163"/>
    </source>
</evidence>
<dbReference type="AlphaFoldDB" id="A0AAV3P4Y2"/>
<dbReference type="GO" id="GO:0006355">
    <property type="term" value="P:regulation of DNA-templated transcription"/>
    <property type="evidence" value="ECO:0007669"/>
    <property type="project" value="InterPro"/>
</dbReference>
<dbReference type="PANTHER" id="PTHR33124:SF39">
    <property type="entry name" value="TRANSCRIPTION FACTOR UPBEAT1"/>
    <property type="match status" value="1"/>
</dbReference>
<evidence type="ECO:0000256" key="2">
    <source>
        <dbReference type="ARBA" id="ARBA00023015"/>
    </source>
</evidence>
<sequence>MGNPQESCQDIASIQNISSSNPFWIQFLETQVKRTSPKRKIKTKRSRRNIMKIRARLERNRRSSSSRNGRNEIVKKVKLLKKLVPNCESTRMETLFRETADYIVALQMRVNVMQTVVNALEGSDEEY</sequence>
<organism evidence="6 7">
    <name type="scientific">Lithospermum erythrorhizon</name>
    <name type="common">Purple gromwell</name>
    <name type="synonym">Lithospermum officinale var. erythrorhizon</name>
    <dbReference type="NCBI Taxonomy" id="34254"/>
    <lineage>
        <taxon>Eukaryota</taxon>
        <taxon>Viridiplantae</taxon>
        <taxon>Streptophyta</taxon>
        <taxon>Embryophyta</taxon>
        <taxon>Tracheophyta</taxon>
        <taxon>Spermatophyta</taxon>
        <taxon>Magnoliopsida</taxon>
        <taxon>eudicotyledons</taxon>
        <taxon>Gunneridae</taxon>
        <taxon>Pentapetalae</taxon>
        <taxon>asterids</taxon>
        <taxon>lamiids</taxon>
        <taxon>Boraginales</taxon>
        <taxon>Boraginaceae</taxon>
        <taxon>Boraginoideae</taxon>
        <taxon>Lithospermeae</taxon>
        <taxon>Lithospermum</taxon>
    </lineage>
</organism>
<comment type="caution">
    <text evidence="6">The sequence shown here is derived from an EMBL/GenBank/DDBJ whole genome shotgun (WGS) entry which is preliminary data.</text>
</comment>